<protein>
    <submittedName>
        <fullName evidence="2">Uncharacterized protein</fullName>
    </submittedName>
</protein>
<reference evidence="2 3" key="1">
    <citation type="submission" date="2022-10" db="EMBL/GenBank/DDBJ databases">
        <title>Draft genome sequence of Streptomyces sp. YSPA8.</title>
        <authorList>
            <person name="Moriuchi R."/>
            <person name="Dohra H."/>
            <person name="Yamamura H."/>
            <person name="Kodani S."/>
        </authorList>
    </citation>
    <scope>NUCLEOTIDE SEQUENCE [LARGE SCALE GENOMIC DNA]</scope>
    <source>
        <strain evidence="2 3">YSPA8</strain>
    </source>
</reference>
<organism evidence="2 3">
    <name type="scientific">Streptomyces yaizuensis</name>
    <dbReference type="NCBI Taxonomy" id="2989713"/>
    <lineage>
        <taxon>Bacteria</taxon>
        <taxon>Bacillati</taxon>
        <taxon>Actinomycetota</taxon>
        <taxon>Actinomycetes</taxon>
        <taxon>Kitasatosporales</taxon>
        <taxon>Streptomycetaceae</taxon>
        <taxon>Streptomyces</taxon>
    </lineage>
</organism>
<gene>
    <name evidence="2" type="ORF">SYYSPA8_27580</name>
</gene>
<evidence type="ECO:0000313" key="3">
    <source>
        <dbReference type="Proteomes" id="UP001291653"/>
    </source>
</evidence>
<sequence>MISAAVLAASGPPPLPPGGVLRAGGAGAGSRTGRACGPDGFDLAEDLARRMTGFLLEDDEGPMPIGADQAPGLMKALAGIAELLLRHPLLLLRVRGAGGEDAAALAEQTREKARRQVAPGDMAAVVALVQLAEAVQELLTHIRPAPRATGHLLLLPGGAR</sequence>
<feature type="compositionally biased region" description="Gly residues" evidence="1">
    <location>
        <begin position="21"/>
        <end position="30"/>
    </location>
</feature>
<evidence type="ECO:0000256" key="1">
    <source>
        <dbReference type="SAM" id="MobiDB-lite"/>
    </source>
</evidence>
<comment type="caution">
    <text evidence="2">The sequence shown here is derived from an EMBL/GenBank/DDBJ whole genome shotgun (WGS) entry which is preliminary data.</text>
</comment>
<dbReference type="RefSeq" id="WP_323450122.1">
    <property type="nucleotide sequence ID" value="NZ_BSBI01000013.1"/>
</dbReference>
<name>A0ABQ5P6M4_9ACTN</name>
<keyword evidence="3" id="KW-1185">Reference proteome</keyword>
<feature type="region of interest" description="Disordered" evidence="1">
    <location>
        <begin position="13"/>
        <end position="35"/>
    </location>
</feature>
<evidence type="ECO:0000313" key="2">
    <source>
        <dbReference type="EMBL" id="GLF98135.1"/>
    </source>
</evidence>
<proteinExistence type="predicted"/>
<dbReference type="Proteomes" id="UP001291653">
    <property type="component" value="Unassembled WGS sequence"/>
</dbReference>
<accession>A0ABQ5P6M4</accession>
<dbReference type="EMBL" id="BSBI01000013">
    <property type="protein sequence ID" value="GLF98135.1"/>
    <property type="molecule type" value="Genomic_DNA"/>
</dbReference>